<dbReference type="Pfam" id="PF00149">
    <property type="entry name" value="Metallophos"/>
    <property type="match status" value="1"/>
</dbReference>
<dbReference type="EC" id="3.1.3.16" evidence="3"/>
<sequence length="308" mass="33732">MTKKQNPAEERRAAVSTDWRHERGPFDFIGDVHGCVDELIALLEKLGYTVRLEGKGDDRRAITTAPNGRRAVFVGDLIDRGPASPDALRIAMDMVENGHALMILGNHDDKFLRWLKGNTVKIGAGLERTISQLEGEGDAIKTRAQAFLATLPSHAWLDGGAVAVAHAGIRESMLGRNFPRARDFGLYGETSGRVDANGVPERFNWAADYRGPVPVIFGHTPVQEPEWQNNTLCIDTGCVYGNTLTALRWPEREIVSVPAKESHAVLKRGFGLPPPRPVFDPATAKIVPVPDTPDEVEPQQPDSRPKVG</sequence>
<accession>A0A109BID5</accession>
<dbReference type="InterPro" id="IPR041780">
    <property type="entry name" value="MPP_PrpE-like"/>
</dbReference>
<dbReference type="GO" id="GO:0005737">
    <property type="term" value="C:cytoplasm"/>
    <property type="evidence" value="ECO:0007669"/>
    <property type="project" value="TreeGrafter"/>
</dbReference>
<evidence type="ECO:0000313" key="3">
    <source>
        <dbReference type="EMBL" id="KWT69337.1"/>
    </source>
</evidence>
<dbReference type="AlphaFoldDB" id="A0A109BID5"/>
<keyword evidence="3" id="KW-0378">Hydrolase</keyword>
<dbReference type="SUPFAM" id="SSF56300">
    <property type="entry name" value="Metallo-dependent phosphatases"/>
    <property type="match status" value="1"/>
</dbReference>
<dbReference type="CDD" id="cd07423">
    <property type="entry name" value="MPP_Prp_like"/>
    <property type="match status" value="1"/>
</dbReference>
<dbReference type="PANTHER" id="PTHR42850">
    <property type="entry name" value="METALLOPHOSPHOESTERASE"/>
    <property type="match status" value="1"/>
</dbReference>
<dbReference type="PATRIC" id="fig|121290.4.peg.2656"/>
<protein>
    <submittedName>
        <fullName evidence="3">Serine/threonine protein phosphatase</fullName>
        <ecNumber evidence="3">3.1.3.16</ecNumber>
    </submittedName>
</protein>
<comment type="caution">
    <text evidence="3">The sequence shown here is derived from an EMBL/GenBank/DDBJ whole genome shotgun (WGS) entry which is preliminary data.</text>
</comment>
<evidence type="ECO:0000256" key="1">
    <source>
        <dbReference type="SAM" id="MobiDB-lite"/>
    </source>
</evidence>
<dbReference type="OrthoDB" id="9807890at2"/>
<dbReference type="RefSeq" id="WP_068460999.1">
    <property type="nucleotide sequence ID" value="NZ_LMTR01000045.1"/>
</dbReference>
<name>A0A109BID5_HYPSL</name>
<evidence type="ECO:0000313" key="4">
    <source>
        <dbReference type="Proteomes" id="UP000059074"/>
    </source>
</evidence>
<dbReference type="InterPro" id="IPR050126">
    <property type="entry name" value="Ap4A_hydrolase"/>
</dbReference>
<organism evidence="3 4">
    <name type="scientific">Hyphomicrobium sulfonivorans</name>
    <dbReference type="NCBI Taxonomy" id="121290"/>
    <lineage>
        <taxon>Bacteria</taxon>
        <taxon>Pseudomonadati</taxon>
        <taxon>Pseudomonadota</taxon>
        <taxon>Alphaproteobacteria</taxon>
        <taxon>Hyphomicrobiales</taxon>
        <taxon>Hyphomicrobiaceae</taxon>
        <taxon>Hyphomicrobium</taxon>
    </lineage>
</organism>
<feature type="region of interest" description="Disordered" evidence="1">
    <location>
        <begin position="270"/>
        <end position="308"/>
    </location>
</feature>
<dbReference type="GO" id="GO:0004722">
    <property type="term" value="F:protein serine/threonine phosphatase activity"/>
    <property type="evidence" value="ECO:0007669"/>
    <property type="project" value="UniProtKB-EC"/>
</dbReference>
<proteinExistence type="predicted"/>
<gene>
    <name evidence="3" type="ORF">APY04_1420</name>
</gene>
<dbReference type="EMBL" id="LMTR01000045">
    <property type="protein sequence ID" value="KWT69337.1"/>
    <property type="molecule type" value="Genomic_DNA"/>
</dbReference>
<dbReference type="InterPro" id="IPR004843">
    <property type="entry name" value="Calcineurin-like_PHP"/>
</dbReference>
<dbReference type="InterPro" id="IPR029052">
    <property type="entry name" value="Metallo-depent_PP-like"/>
</dbReference>
<dbReference type="Proteomes" id="UP000059074">
    <property type="component" value="Unassembled WGS sequence"/>
</dbReference>
<dbReference type="STRING" id="121290.APY04_1420"/>
<feature type="domain" description="Calcineurin-like phosphoesterase" evidence="2">
    <location>
        <begin position="25"/>
        <end position="223"/>
    </location>
</feature>
<evidence type="ECO:0000259" key="2">
    <source>
        <dbReference type="Pfam" id="PF00149"/>
    </source>
</evidence>
<dbReference type="Gene3D" id="3.60.21.10">
    <property type="match status" value="1"/>
</dbReference>
<dbReference type="PANTHER" id="PTHR42850:SF7">
    <property type="entry name" value="BIS(5'-NUCLEOSYL)-TETRAPHOSPHATASE PRPE [ASYMMETRICAL]"/>
    <property type="match status" value="1"/>
</dbReference>
<keyword evidence="4" id="KW-1185">Reference proteome</keyword>
<reference evidence="3 4" key="1">
    <citation type="submission" date="2015-10" db="EMBL/GenBank/DDBJ databases">
        <title>Transcriptomic analysis of a linuron degrading triple-species bacterial consortium.</title>
        <authorList>
            <person name="Albers P."/>
        </authorList>
    </citation>
    <scope>NUCLEOTIDE SEQUENCE [LARGE SCALE GENOMIC DNA]</scope>
    <source>
        <strain evidence="3 4">WDL6</strain>
    </source>
</reference>